<keyword evidence="12 14" id="KW-0961">Cell wall biogenesis/degradation</keyword>
<comment type="caution">
    <text evidence="18">The sequence shown here is derived from an EMBL/GenBank/DDBJ whole genome shotgun (WGS) entry which is preliminary data.</text>
</comment>
<evidence type="ECO:0000256" key="1">
    <source>
        <dbReference type="ARBA" id="ARBA00004496"/>
    </source>
</evidence>
<evidence type="ECO:0000256" key="5">
    <source>
        <dbReference type="ARBA" id="ARBA00022598"/>
    </source>
</evidence>
<dbReference type="InterPro" id="IPR050061">
    <property type="entry name" value="MurCDEF_pg_biosynth"/>
</dbReference>
<reference evidence="18 19" key="1">
    <citation type="journal article" date="2015" name="Genome Announc.">
        <title>Expanding the biotechnology potential of lactobacilli through comparative genomics of 213 strains and associated genera.</title>
        <authorList>
            <person name="Sun Z."/>
            <person name="Harris H.M."/>
            <person name="McCann A."/>
            <person name="Guo C."/>
            <person name="Argimon S."/>
            <person name="Zhang W."/>
            <person name="Yang X."/>
            <person name="Jeffery I.B."/>
            <person name="Cooney J.C."/>
            <person name="Kagawa T.F."/>
            <person name="Liu W."/>
            <person name="Song Y."/>
            <person name="Salvetti E."/>
            <person name="Wrobel A."/>
            <person name="Rasinkangas P."/>
            <person name="Parkhill J."/>
            <person name="Rea M.C."/>
            <person name="O'Sullivan O."/>
            <person name="Ritari J."/>
            <person name="Douillard F.P."/>
            <person name="Paul Ross R."/>
            <person name="Yang R."/>
            <person name="Briner A.E."/>
            <person name="Felis G.E."/>
            <person name="de Vos W.M."/>
            <person name="Barrangou R."/>
            <person name="Klaenhammer T.R."/>
            <person name="Caufield P.W."/>
            <person name="Cui Y."/>
            <person name="Zhang H."/>
            <person name="O'Toole P.W."/>
        </authorList>
    </citation>
    <scope>NUCLEOTIDE SEQUENCE [LARGE SCALE GENOMIC DNA]</scope>
    <source>
        <strain evidence="18 19">DSM 16991</strain>
    </source>
</reference>
<dbReference type="AlphaFoldDB" id="A0A0R1XHS4"/>
<dbReference type="InterPro" id="IPR036615">
    <property type="entry name" value="Mur_ligase_C_dom_sf"/>
</dbReference>
<dbReference type="Pfam" id="PF08245">
    <property type="entry name" value="Mur_ligase_M"/>
    <property type="match status" value="1"/>
</dbReference>
<dbReference type="OrthoDB" id="9804126at2"/>
<evidence type="ECO:0000259" key="17">
    <source>
        <dbReference type="Pfam" id="PF08245"/>
    </source>
</evidence>
<dbReference type="eggNOG" id="COG0773">
    <property type="taxonomic scope" value="Bacteria"/>
</dbReference>
<evidence type="ECO:0000313" key="18">
    <source>
        <dbReference type="EMBL" id="KRM26547.1"/>
    </source>
</evidence>
<dbReference type="PATRIC" id="fig|1122147.4.peg.3080"/>
<evidence type="ECO:0000256" key="12">
    <source>
        <dbReference type="ARBA" id="ARBA00023316"/>
    </source>
</evidence>
<dbReference type="GO" id="GO:0009252">
    <property type="term" value="P:peptidoglycan biosynthetic process"/>
    <property type="evidence" value="ECO:0007669"/>
    <property type="project" value="UniProtKB-UniRule"/>
</dbReference>
<dbReference type="Gene3D" id="3.40.50.720">
    <property type="entry name" value="NAD(P)-binding Rossmann-like Domain"/>
    <property type="match status" value="1"/>
</dbReference>
<dbReference type="InterPro" id="IPR000713">
    <property type="entry name" value="Mur_ligase_N"/>
</dbReference>
<dbReference type="SUPFAM" id="SSF53244">
    <property type="entry name" value="MurD-like peptide ligases, peptide-binding domain"/>
    <property type="match status" value="1"/>
</dbReference>
<feature type="domain" description="Mur ligase C-terminal" evidence="16">
    <location>
        <begin position="305"/>
        <end position="421"/>
    </location>
</feature>
<dbReference type="PANTHER" id="PTHR43445:SF3">
    <property type="entry name" value="UDP-N-ACETYLMURAMATE--L-ALANINE LIGASE"/>
    <property type="match status" value="1"/>
</dbReference>
<dbReference type="EC" id="6.3.2.8" evidence="3 14"/>
<evidence type="ECO:0000256" key="11">
    <source>
        <dbReference type="ARBA" id="ARBA00023306"/>
    </source>
</evidence>
<dbReference type="GO" id="GO:0051301">
    <property type="term" value="P:cell division"/>
    <property type="evidence" value="ECO:0007669"/>
    <property type="project" value="UniProtKB-KW"/>
</dbReference>
<dbReference type="RefSeq" id="WP_027829239.1">
    <property type="nucleotide sequence ID" value="NZ_AUEH01000047.1"/>
</dbReference>
<dbReference type="EMBL" id="AZFW01000071">
    <property type="protein sequence ID" value="KRM26547.1"/>
    <property type="molecule type" value="Genomic_DNA"/>
</dbReference>
<evidence type="ECO:0000259" key="15">
    <source>
        <dbReference type="Pfam" id="PF01225"/>
    </source>
</evidence>
<dbReference type="PANTHER" id="PTHR43445">
    <property type="entry name" value="UDP-N-ACETYLMURAMATE--L-ALANINE LIGASE-RELATED"/>
    <property type="match status" value="1"/>
</dbReference>
<dbReference type="Pfam" id="PF02875">
    <property type="entry name" value="Mur_ligase_C"/>
    <property type="match status" value="1"/>
</dbReference>
<evidence type="ECO:0000256" key="14">
    <source>
        <dbReference type="HAMAP-Rule" id="MF_00046"/>
    </source>
</evidence>
<dbReference type="InterPro" id="IPR036565">
    <property type="entry name" value="Mur-like_cat_sf"/>
</dbReference>
<dbReference type="SUPFAM" id="SSF53623">
    <property type="entry name" value="MurD-like peptide ligases, catalytic domain"/>
    <property type="match status" value="1"/>
</dbReference>
<keyword evidence="6 14" id="KW-0132">Cell division</keyword>
<dbReference type="GO" id="GO:0008763">
    <property type="term" value="F:UDP-N-acetylmuramate-L-alanine ligase activity"/>
    <property type="evidence" value="ECO:0007669"/>
    <property type="project" value="UniProtKB-UniRule"/>
</dbReference>
<evidence type="ECO:0000256" key="3">
    <source>
        <dbReference type="ARBA" id="ARBA00012211"/>
    </source>
</evidence>
<evidence type="ECO:0000259" key="16">
    <source>
        <dbReference type="Pfam" id="PF02875"/>
    </source>
</evidence>
<gene>
    <name evidence="14" type="primary">murC</name>
    <name evidence="18" type="ORF">FC91_GL002991</name>
</gene>
<evidence type="ECO:0000256" key="6">
    <source>
        <dbReference type="ARBA" id="ARBA00022618"/>
    </source>
</evidence>
<keyword evidence="11 14" id="KW-0131">Cell cycle</keyword>
<protein>
    <recommendedName>
        <fullName evidence="3 14">UDP-N-acetylmuramate--L-alanine ligase</fullName>
        <ecNumber evidence="3 14">6.3.2.8</ecNumber>
    </recommendedName>
    <alternativeName>
        <fullName evidence="14">UDP-N-acetylmuramoyl-L-alanine synthetase</fullName>
    </alternativeName>
</protein>
<dbReference type="GO" id="GO:0008360">
    <property type="term" value="P:regulation of cell shape"/>
    <property type="evidence" value="ECO:0007669"/>
    <property type="project" value="UniProtKB-KW"/>
</dbReference>
<keyword evidence="9 14" id="KW-0133">Cell shape</keyword>
<keyword evidence="4 14" id="KW-0963">Cytoplasm</keyword>
<dbReference type="HAMAP" id="MF_00046">
    <property type="entry name" value="MurC"/>
    <property type="match status" value="1"/>
</dbReference>
<keyword evidence="8 14" id="KW-0067">ATP-binding</keyword>
<evidence type="ECO:0000256" key="10">
    <source>
        <dbReference type="ARBA" id="ARBA00022984"/>
    </source>
</evidence>
<dbReference type="InterPro" id="IPR013221">
    <property type="entry name" value="Mur_ligase_cen"/>
</dbReference>
<evidence type="ECO:0000256" key="9">
    <source>
        <dbReference type="ARBA" id="ARBA00022960"/>
    </source>
</evidence>
<evidence type="ECO:0000256" key="4">
    <source>
        <dbReference type="ARBA" id="ARBA00022490"/>
    </source>
</evidence>
<dbReference type="Gene3D" id="3.40.1190.10">
    <property type="entry name" value="Mur-like, catalytic domain"/>
    <property type="match status" value="1"/>
</dbReference>
<dbReference type="GO" id="GO:0071555">
    <property type="term" value="P:cell wall organization"/>
    <property type="evidence" value="ECO:0007669"/>
    <property type="project" value="UniProtKB-KW"/>
</dbReference>
<evidence type="ECO:0000256" key="2">
    <source>
        <dbReference type="ARBA" id="ARBA00004752"/>
    </source>
</evidence>
<dbReference type="InterPro" id="IPR005758">
    <property type="entry name" value="UDP-N-AcMur_Ala_ligase_MurC"/>
</dbReference>
<evidence type="ECO:0000313" key="19">
    <source>
        <dbReference type="Proteomes" id="UP000050949"/>
    </source>
</evidence>
<keyword evidence="10 14" id="KW-0573">Peptidoglycan synthesis</keyword>
<accession>A0A0R1XHS4</accession>
<dbReference type="Proteomes" id="UP000050949">
    <property type="component" value="Unassembled WGS sequence"/>
</dbReference>
<evidence type="ECO:0000256" key="8">
    <source>
        <dbReference type="ARBA" id="ARBA00022840"/>
    </source>
</evidence>
<feature type="binding site" evidence="14">
    <location>
        <begin position="111"/>
        <end position="117"/>
    </location>
    <ligand>
        <name>ATP</name>
        <dbReference type="ChEBI" id="CHEBI:30616"/>
    </ligand>
</feature>
<dbReference type="InterPro" id="IPR004101">
    <property type="entry name" value="Mur_ligase_C"/>
</dbReference>
<dbReference type="NCBIfam" id="TIGR01082">
    <property type="entry name" value="murC"/>
    <property type="match status" value="1"/>
</dbReference>
<dbReference type="GO" id="GO:0005737">
    <property type="term" value="C:cytoplasm"/>
    <property type="evidence" value="ECO:0007669"/>
    <property type="project" value="UniProtKB-SubCell"/>
</dbReference>
<proteinExistence type="inferred from homology"/>
<dbReference type="Pfam" id="PF01225">
    <property type="entry name" value="Mur_ligase"/>
    <property type="match status" value="1"/>
</dbReference>
<comment type="catalytic activity">
    <reaction evidence="13 14">
        <text>UDP-N-acetyl-alpha-D-muramate + L-alanine + ATP = UDP-N-acetyl-alpha-D-muramoyl-L-alanine + ADP + phosphate + H(+)</text>
        <dbReference type="Rhea" id="RHEA:23372"/>
        <dbReference type="ChEBI" id="CHEBI:15378"/>
        <dbReference type="ChEBI" id="CHEBI:30616"/>
        <dbReference type="ChEBI" id="CHEBI:43474"/>
        <dbReference type="ChEBI" id="CHEBI:57972"/>
        <dbReference type="ChEBI" id="CHEBI:70757"/>
        <dbReference type="ChEBI" id="CHEBI:83898"/>
        <dbReference type="ChEBI" id="CHEBI:456216"/>
        <dbReference type="EC" id="6.3.2.8"/>
    </reaction>
</comment>
<name>A0A0R1XHS4_9LACO</name>
<dbReference type="SUPFAM" id="SSF51984">
    <property type="entry name" value="MurCD N-terminal domain"/>
    <property type="match status" value="1"/>
</dbReference>
<feature type="domain" description="Mur ligase N-terminal catalytic" evidence="15">
    <location>
        <begin position="6"/>
        <end position="104"/>
    </location>
</feature>
<comment type="subcellular location">
    <subcellularLocation>
        <location evidence="1 14">Cytoplasm</location>
    </subcellularLocation>
</comment>
<evidence type="ECO:0000256" key="7">
    <source>
        <dbReference type="ARBA" id="ARBA00022741"/>
    </source>
</evidence>
<comment type="similarity">
    <text evidence="14">Belongs to the MurCDEF family.</text>
</comment>
<dbReference type="Gene3D" id="3.90.190.20">
    <property type="entry name" value="Mur ligase, C-terminal domain"/>
    <property type="match status" value="1"/>
</dbReference>
<evidence type="ECO:0000256" key="13">
    <source>
        <dbReference type="ARBA" id="ARBA00047833"/>
    </source>
</evidence>
<comment type="pathway">
    <text evidence="2 14">Cell wall biogenesis; peptidoglycan biosynthesis.</text>
</comment>
<organism evidence="18 19">
    <name type="scientific">Schleiferilactobacillus harbinensis DSM 16991</name>
    <dbReference type="NCBI Taxonomy" id="1122147"/>
    <lineage>
        <taxon>Bacteria</taxon>
        <taxon>Bacillati</taxon>
        <taxon>Bacillota</taxon>
        <taxon>Bacilli</taxon>
        <taxon>Lactobacillales</taxon>
        <taxon>Lactobacillaceae</taxon>
        <taxon>Schleiferilactobacillus</taxon>
    </lineage>
</organism>
<dbReference type="UniPathway" id="UPA00219"/>
<dbReference type="GO" id="GO:0005524">
    <property type="term" value="F:ATP binding"/>
    <property type="evidence" value="ECO:0007669"/>
    <property type="project" value="UniProtKB-UniRule"/>
</dbReference>
<keyword evidence="5 14" id="KW-0436">Ligase</keyword>
<keyword evidence="7 14" id="KW-0547">Nucleotide-binding</keyword>
<comment type="function">
    <text evidence="14">Cell wall formation.</text>
</comment>
<feature type="domain" description="Mur ligase central" evidence="17">
    <location>
        <begin position="109"/>
        <end position="278"/>
    </location>
</feature>
<sequence length="439" mass="48644">MTYMTKYYFIGIKGSGMSALALILHDLGNDVSGSDIDQYTFTQKPLTAAGIPMYPFDPANLQEGMTVIRGNAFRDDNPEIQQAKKMGLTMYRYNEFLGEFMKPYTSIGISGTHGKTSTTGLLAHTLSGVAKTSYLIGDGTGKGVPGARFFVYEADEYERHFVSYHPDYAVITNIDYDHPDYYKDIDDVVSAFQQEANQTKKAIFAWGDDPHVHELKTDVPIYFYGLKDTDDFQAVNVVRTTKGSSFDVLFHKQPIGHYAVSLFGEHSILNSLAVVGVAHLEKMDPAKVAQELVSFDGVKRRFAETDYGTTKVIDDYAHHPNEIRATLDAARQKFPDRKIVAVFQPHTYTRTKALMPGFVKSLSQADAVYVFPIFGSVRESHGNVSSADLAAKIPQGATVLENGDITPLLKEKGNVLVFMGAGDIQKYEKVFTDALQADK</sequence>